<dbReference type="EMBL" id="LNRQ01000003">
    <property type="protein sequence ID" value="KZN01433.1"/>
    <property type="molecule type" value="Genomic_DNA"/>
</dbReference>
<evidence type="ECO:0000313" key="1">
    <source>
        <dbReference type="EMBL" id="KZN01433.1"/>
    </source>
</evidence>
<dbReference type="AlphaFoldDB" id="A0A162AI81"/>
<gene>
    <name evidence="1" type="ORF">DCAR_010187</name>
</gene>
<organism evidence="1">
    <name type="scientific">Daucus carota subsp. sativus</name>
    <name type="common">Carrot</name>
    <dbReference type="NCBI Taxonomy" id="79200"/>
    <lineage>
        <taxon>Eukaryota</taxon>
        <taxon>Viridiplantae</taxon>
        <taxon>Streptophyta</taxon>
        <taxon>Embryophyta</taxon>
        <taxon>Tracheophyta</taxon>
        <taxon>Spermatophyta</taxon>
        <taxon>Magnoliopsida</taxon>
        <taxon>eudicotyledons</taxon>
        <taxon>Gunneridae</taxon>
        <taxon>Pentapetalae</taxon>
        <taxon>asterids</taxon>
        <taxon>campanulids</taxon>
        <taxon>Apiales</taxon>
        <taxon>Apiaceae</taxon>
        <taxon>Apioideae</taxon>
        <taxon>Scandiceae</taxon>
        <taxon>Daucinae</taxon>
        <taxon>Daucus</taxon>
        <taxon>Daucus sect. Daucus</taxon>
    </lineage>
</organism>
<name>A0A162AI81_DAUCS</name>
<dbReference type="Gramene" id="KZN01433">
    <property type="protein sequence ID" value="KZN01433"/>
    <property type="gene ID" value="DCAR_010187"/>
</dbReference>
<protein>
    <submittedName>
        <fullName evidence="1">Uncharacterized protein</fullName>
    </submittedName>
</protein>
<comment type="caution">
    <text evidence="1">The sequence shown here is derived from an EMBL/GenBank/DDBJ whole genome shotgun (WGS) entry which is preliminary data.</text>
</comment>
<reference evidence="1" key="1">
    <citation type="journal article" date="2016" name="Nat. Genet.">
        <title>A high-quality carrot genome assembly provides new insights into carotenoid accumulation and asterid genome evolution.</title>
        <authorList>
            <person name="Iorizzo M."/>
            <person name="Ellison S."/>
            <person name="Senalik D."/>
            <person name="Zeng P."/>
            <person name="Satapoomin P."/>
            <person name="Huang J."/>
            <person name="Bowman M."/>
            <person name="Iovene M."/>
            <person name="Sanseverino W."/>
            <person name="Cavagnaro P."/>
            <person name="Yildiz M."/>
            <person name="Macko-Podgorni A."/>
            <person name="Moranska E."/>
            <person name="Grzebelus E."/>
            <person name="Grzebelus D."/>
            <person name="Ashrafi H."/>
            <person name="Zheng Z."/>
            <person name="Cheng S."/>
            <person name="Spooner D."/>
            <person name="Van Deynze A."/>
            <person name="Simon P."/>
        </authorList>
    </citation>
    <scope>NUCLEOTIDE SEQUENCE [LARGE SCALE GENOMIC DNA]</scope>
    <source>
        <tissue evidence="1">Leaf</tissue>
    </source>
</reference>
<proteinExistence type="predicted"/>
<accession>A0A162AI81</accession>
<sequence>MGEFFMHWVNPTNPANNEKGRPIQVRPELDFGSTYFILSVPITKYDSTTMRLQSPVENETYEMSSRNTLCR</sequence>